<feature type="compositionally biased region" description="Basic and acidic residues" evidence="1">
    <location>
        <begin position="97"/>
        <end position="106"/>
    </location>
</feature>
<dbReference type="Proteomes" id="UP001172684">
    <property type="component" value="Unassembled WGS sequence"/>
</dbReference>
<feature type="region of interest" description="Disordered" evidence="1">
    <location>
        <begin position="1"/>
        <end position="34"/>
    </location>
</feature>
<gene>
    <name evidence="2" type="ORF">H2201_008397</name>
</gene>
<organism evidence="2 3">
    <name type="scientific">Coniosporium apollinis</name>
    <dbReference type="NCBI Taxonomy" id="61459"/>
    <lineage>
        <taxon>Eukaryota</taxon>
        <taxon>Fungi</taxon>
        <taxon>Dikarya</taxon>
        <taxon>Ascomycota</taxon>
        <taxon>Pezizomycotina</taxon>
        <taxon>Dothideomycetes</taxon>
        <taxon>Dothideomycetes incertae sedis</taxon>
        <taxon>Coniosporium</taxon>
    </lineage>
</organism>
<feature type="region of interest" description="Disordered" evidence="1">
    <location>
        <begin position="51"/>
        <end position="140"/>
    </location>
</feature>
<comment type="caution">
    <text evidence="2">The sequence shown here is derived from an EMBL/GenBank/DDBJ whole genome shotgun (WGS) entry which is preliminary data.</text>
</comment>
<evidence type="ECO:0000313" key="2">
    <source>
        <dbReference type="EMBL" id="KAJ9656875.1"/>
    </source>
</evidence>
<feature type="compositionally biased region" description="Polar residues" evidence="1">
    <location>
        <begin position="81"/>
        <end position="92"/>
    </location>
</feature>
<accession>A0ABQ9NGC1</accession>
<evidence type="ECO:0000256" key="1">
    <source>
        <dbReference type="SAM" id="MobiDB-lite"/>
    </source>
</evidence>
<sequence>MKITLSTPSTNPDTSTNPMEPTRRSNRARKPTQRYEEAMAELKLKDALRTAKGAVKVQKPAPSKTKLKLKLKPHPTMDTAPPNTSGKATTSPAPKVAVDEKSREAGKVVGMIVPLPPRPGTKLMAAPAPGLEAEKSQPKESQVYFATKEEETTEAARRIHARLVAARARREAERAGVLGTLGLMIGF</sequence>
<keyword evidence="3" id="KW-1185">Reference proteome</keyword>
<protein>
    <submittedName>
        <fullName evidence="2">Uncharacterized protein</fullName>
    </submittedName>
</protein>
<name>A0ABQ9NGC1_9PEZI</name>
<reference evidence="2" key="1">
    <citation type="submission" date="2022-10" db="EMBL/GenBank/DDBJ databases">
        <title>Culturing micro-colonial fungi from biological soil crusts in the Mojave desert and describing Neophaeococcomyces mojavensis, and introducing the new genera and species Taxawa tesnikishii.</title>
        <authorList>
            <person name="Kurbessoian T."/>
            <person name="Stajich J.E."/>
        </authorList>
    </citation>
    <scope>NUCLEOTIDE SEQUENCE</scope>
    <source>
        <strain evidence="2">TK_1</strain>
    </source>
</reference>
<dbReference type="EMBL" id="JAPDRL010000114">
    <property type="protein sequence ID" value="KAJ9656875.1"/>
    <property type="molecule type" value="Genomic_DNA"/>
</dbReference>
<proteinExistence type="predicted"/>
<feature type="compositionally biased region" description="Low complexity" evidence="1">
    <location>
        <begin position="1"/>
        <end position="18"/>
    </location>
</feature>
<evidence type="ECO:0000313" key="3">
    <source>
        <dbReference type="Proteomes" id="UP001172684"/>
    </source>
</evidence>